<gene>
    <name evidence="2" type="ORF">MNBD_GAMMA26-1712</name>
</gene>
<sequence>MMTDYPLWELFFSALVSSTLLPGGSEALLAYQASNQISHPLALLMAATIGNSLGGMLTWLLGRWLAWRFPARELEQKHHTAMRRLKHWGTPALLFSWLPVVGDPLCLAAGWLRTNWLQSLIFISVGKALRYSTIIWLLEP</sequence>
<keyword evidence="1" id="KW-0812">Transmembrane</keyword>
<name>A0A3B1BP38_9ZZZZ</name>
<keyword evidence="1" id="KW-0472">Membrane</keyword>
<dbReference type="PANTHER" id="PTHR42709">
    <property type="entry name" value="ALKALINE PHOSPHATASE LIKE PROTEIN"/>
    <property type="match status" value="1"/>
</dbReference>
<evidence type="ECO:0000313" key="2">
    <source>
        <dbReference type="EMBL" id="VAX08065.1"/>
    </source>
</evidence>
<proteinExistence type="predicted"/>
<feature type="transmembrane region" description="Helical" evidence="1">
    <location>
        <begin position="43"/>
        <end position="67"/>
    </location>
</feature>
<reference evidence="2" key="1">
    <citation type="submission" date="2018-06" db="EMBL/GenBank/DDBJ databases">
        <authorList>
            <person name="Zhirakovskaya E."/>
        </authorList>
    </citation>
    <scope>NUCLEOTIDE SEQUENCE</scope>
</reference>
<accession>A0A3B1BP38</accession>
<protein>
    <submittedName>
        <fullName evidence="2">Membrane protein</fullName>
    </submittedName>
</protein>
<dbReference type="PANTHER" id="PTHR42709:SF4">
    <property type="entry name" value="INNER MEMBRANE PROTEIN YQAA"/>
    <property type="match status" value="1"/>
</dbReference>
<keyword evidence="1" id="KW-1133">Transmembrane helix</keyword>
<organism evidence="2">
    <name type="scientific">hydrothermal vent metagenome</name>
    <dbReference type="NCBI Taxonomy" id="652676"/>
    <lineage>
        <taxon>unclassified sequences</taxon>
        <taxon>metagenomes</taxon>
        <taxon>ecological metagenomes</taxon>
    </lineage>
</organism>
<dbReference type="EMBL" id="UOFX01000034">
    <property type="protein sequence ID" value="VAX08065.1"/>
    <property type="molecule type" value="Genomic_DNA"/>
</dbReference>
<evidence type="ECO:0000256" key="1">
    <source>
        <dbReference type="SAM" id="Phobius"/>
    </source>
</evidence>
<dbReference type="AlphaFoldDB" id="A0A3B1BP38"/>
<dbReference type="InterPro" id="IPR051311">
    <property type="entry name" value="DedA_domain"/>
</dbReference>